<reference evidence="2 3" key="1">
    <citation type="submission" date="2016-10" db="EMBL/GenBank/DDBJ databases">
        <authorList>
            <person name="de Groot N.N."/>
        </authorList>
    </citation>
    <scope>NUCLEOTIDE SEQUENCE [LARGE SCALE GENOMIC DNA]</scope>
    <source>
        <strain evidence="2 3">CGMCC 1.5012</strain>
    </source>
</reference>
<dbReference type="InterPro" id="IPR026816">
    <property type="entry name" value="Flavodoxin_dom"/>
</dbReference>
<dbReference type="STRING" id="258515.SAMN05192585_12115"/>
<feature type="domain" description="4Fe-4S ferredoxin-type" evidence="1">
    <location>
        <begin position="212"/>
        <end position="239"/>
    </location>
</feature>
<gene>
    <name evidence="2" type="ORF">SAMN05192585_12115</name>
</gene>
<dbReference type="SUPFAM" id="SSF52218">
    <property type="entry name" value="Flavoproteins"/>
    <property type="match status" value="1"/>
</dbReference>
<evidence type="ECO:0000313" key="3">
    <source>
        <dbReference type="Proteomes" id="UP000199182"/>
    </source>
</evidence>
<dbReference type="EMBL" id="FNID01000021">
    <property type="protein sequence ID" value="SDN50781.1"/>
    <property type="molecule type" value="Genomic_DNA"/>
</dbReference>
<dbReference type="InterPro" id="IPR047964">
    <property type="entry name" value="EFR1-like"/>
</dbReference>
<feature type="domain" description="4Fe-4S ferredoxin-type" evidence="1">
    <location>
        <begin position="183"/>
        <end position="211"/>
    </location>
</feature>
<dbReference type="AlphaFoldDB" id="A0A1H0BYM8"/>
<dbReference type="InterPro" id="IPR017896">
    <property type="entry name" value="4Fe4S_Fe-S-bd"/>
</dbReference>
<dbReference type="Pfam" id="PF12724">
    <property type="entry name" value="Flavodoxin_5"/>
    <property type="match status" value="1"/>
</dbReference>
<dbReference type="Gene3D" id="3.30.70.20">
    <property type="match status" value="1"/>
</dbReference>
<protein>
    <submittedName>
        <fullName evidence="2">Flavodoxin domain-containing protein</fullName>
    </submittedName>
</protein>
<dbReference type="RefSeq" id="WP_092640832.1">
    <property type="nucleotide sequence ID" value="NZ_FNID01000021.1"/>
</dbReference>
<accession>A0A1H0BYM8</accession>
<evidence type="ECO:0000259" key="1">
    <source>
        <dbReference type="PROSITE" id="PS51379"/>
    </source>
</evidence>
<sequence length="253" mass="28280">MKNAIFYFSGTGNSLQVATDIAEKIGECEVLNLAKYNTNNEITAERVGLVFPVYFWGIPNIIARFLSEIKLAGNPYLFAVVTCGNTVGASLVQVNELLRAKNFKLHSGFMIKMPENYIVKYDAGSKEKQQKRFDDEALQVSAISKVVLNKIEQPLAKSKYLIDTLFGKPVNRSAAKDFPTNDINFRVNALCTGCGKCERICSVGNITMINNKPTWNHHCELCLGCLQNCPVEAINYGNKTQKRTRYTNPHVQL</sequence>
<dbReference type="Gene3D" id="3.40.50.360">
    <property type="match status" value="1"/>
</dbReference>
<dbReference type="Proteomes" id="UP000199182">
    <property type="component" value="Unassembled WGS sequence"/>
</dbReference>
<name>A0A1H0BYM8_9FIRM</name>
<dbReference type="SUPFAM" id="SSF54862">
    <property type="entry name" value="4Fe-4S ferredoxins"/>
    <property type="match status" value="1"/>
</dbReference>
<dbReference type="PROSITE" id="PS51379">
    <property type="entry name" value="4FE4S_FER_2"/>
    <property type="match status" value="2"/>
</dbReference>
<dbReference type="InterPro" id="IPR029039">
    <property type="entry name" value="Flavoprotein-like_sf"/>
</dbReference>
<organism evidence="2 3">
    <name type="scientific">Acetanaerobacterium elongatum</name>
    <dbReference type="NCBI Taxonomy" id="258515"/>
    <lineage>
        <taxon>Bacteria</taxon>
        <taxon>Bacillati</taxon>
        <taxon>Bacillota</taxon>
        <taxon>Clostridia</taxon>
        <taxon>Eubacteriales</taxon>
        <taxon>Oscillospiraceae</taxon>
        <taxon>Acetanaerobacterium</taxon>
    </lineage>
</organism>
<proteinExistence type="predicted"/>
<dbReference type="NCBIfam" id="NF038196">
    <property type="entry name" value="ferrodoxin_EFR1"/>
    <property type="match status" value="1"/>
</dbReference>
<evidence type="ECO:0000313" key="2">
    <source>
        <dbReference type="EMBL" id="SDN50781.1"/>
    </source>
</evidence>
<keyword evidence="3" id="KW-1185">Reference proteome</keyword>